<dbReference type="OrthoDB" id="3255135at2"/>
<dbReference type="Proteomes" id="UP000010729">
    <property type="component" value="Unassembled WGS sequence"/>
</dbReference>
<dbReference type="InterPro" id="IPR016155">
    <property type="entry name" value="Mopterin_synth/thiamin_S_b"/>
</dbReference>
<dbReference type="EMBL" id="ANPE02000084">
    <property type="protein sequence ID" value="EMY35169.1"/>
    <property type="molecule type" value="Genomic_DNA"/>
</dbReference>
<keyword evidence="2" id="KW-1185">Reference proteome</keyword>
<name>N1V576_9MICC</name>
<dbReference type="Gene3D" id="3.10.20.30">
    <property type="match status" value="1"/>
</dbReference>
<reference evidence="1 2" key="1">
    <citation type="journal article" date="2013" name="Genome Announc.">
        <title>Draft Genome Sequence of Arthrobacter crystallopoietes Strain BAB-32, Revealing Genes for Bioremediation.</title>
        <authorList>
            <person name="Joshi M.N."/>
            <person name="Pandit A.S."/>
            <person name="Sharma A."/>
            <person name="Pandya R.V."/>
            <person name="Desai S.M."/>
            <person name="Saxena A.K."/>
            <person name="Bagatharia S.B."/>
        </authorList>
    </citation>
    <scope>NUCLEOTIDE SEQUENCE [LARGE SCALE GENOMIC DNA]</scope>
    <source>
        <strain evidence="1 2">BAB-32</strain>
    </source>
</reference>
<evidence type="ECO:0000313" key="1">
    <source>
        <dbReference type="EMBL" id="EMY35169.1"/>
    </source>
</evidence>
<accession>N1V576</accession>
<proteinExistence type="predicted"/>
<dbReference type="InterPro" id="IPR012675">
    <property type="entry name" value="Beta-grasp_dom_sf"/>
</dbReference>
<dbReference type="CDD" id="cd17040">
    <property type="entry name" value="Ubl_MoaD_like"/>
    <property type="match status" value="1"/>
</dbReference>
<gene>
    <name evidence="1" type="ORF">D477_005926</name>
</gene>
<dbReference type="SUPFAM" id="SSF54285">
    <property type="entry name" value="MoaD/ThiS"/>
    <property type="match status" value="1"/>
</dbReference>
<evidence type="ECO:0000313" key="2">
    <source>
        <dbReference type="Proteomes" id="UP000010729"/>
    </source>
</evidence>
<protein>
    <submittedName>
        <fullName evidence="1">Sulfur carrier protein ThiS</fullName>
    </submittedName>
</protein>
<dbReference type="RefSeq" id="WP_005267951.1">
    <property type="nucleotide sequence ID" value="NZ_ANPE02000084.1"/>
</dbReference>
<organism evidence="1 2">
    <name type="scientific">Arthrobacter crystallopoietes BAB-32</name>
    <dbReference type="NCBI Taxonomy" id="1246476"/>
    <lineage>
        <taxon>Bacteria</taxon>
        <taxon>Bacillati</taxon>
        <taxon>Actinomycetota</taxon>
        <taxon>Actinomycetes</taxon>
        <taxon>Micrococcales</taxon>
        <taxon>Micrococcaceae</taxon>
        <taxon>Crystallibacter</taxon>
    </lineage>
</organism>
<dbReference type="AlphaFoldDB" id="N1V576"/>
<comment type="caution">
    <text evidence="1">The sequence shown here is derived from an EMBL/GenBank/DDBJ whole genome shotgun (WGS) entry which is preliminary data.</text>
</comment>
<dbReference type="Pfam" id="PF02597">
    <property type="entry name" value="ThiS"/>
    <property type="match status" value="1"/>
</dbReference>
<sequence>MIIRYFGAAQAATGTGEEALDLPNGSTLDELLRLLSDRHPAPAGPGAPALATVISRSSFLVNEIAARDTSMKLIDADTIDILPPFAGG</sequence>
<dbReference type="InterPro" id="IPR003749">
    <property type="entry name" value="ThiS/MoaD-like"/>
</dbReference>